<keyword evidence="5 6" id="KW-0472">Membrane</keyword>
<evidence type="ECO:0000256" key="3">
    <source>
        <dbReference type="ARBA" id="ARBA00022692"/>
    </source>
</evidence>
<dbReference type="EMBL" id="JAXUIC010000010">
    <property type="protein sequence ID" value="KAK4568378.1"/>
    <property type="molecule type" value="Genomic_DNA"/>
</dbReference>
<dbReference type="Gene3D" id="1.20.1250.20">
    <property type="entry name" value="MFS general substrate transporter like domains"/>
    <property type="match status" value="1"/>
</dbReference>
<reference evidence="7 8" key="1">
    <citation type="journal article" date="2023" name="G3 (Bethesda)">
        <title>A haplotype-resolved chromosome-scale genome for Quercus rubra L. provides insights into the genetics of adaptive traits for red oak species.</title>
        <authorList>
            <person name="Kapoor B."/>
            <person name="Jenkins J."/>
            <person name="Schmutz J."/>
            <person name="Zhebentyayeva T."/>
            <person name="Kuelheim C."/>
            <person name="Coggeshall M."/>
            <person name="Heim C."/>
            <person name="Lasky J.R."/>
            <person name="Leites L."/>
            <person name="Islam-Faridi N."/>
            <person name="Romero-Severson J."/>
            <person name="DeLeo V.L."/>
            <person name="Lucas S.M."/>
            <person name="Lazic D."/>
            <person name="Gailing O."/>
            <person name="Carlson J."/>
            <person name="Staton M."/>
        </authorList>
    </citation>
    <scope>NUCLEOTIDE SEQUENCE [LARGE SCALE GENOMIC DNA]</scope>
    <source>
        <tissue evidence="7">Dormant leaf buds and twig bark tissues</tissue>
    </source>
</reference>
<evidence type="ECO:0000313" key="8">
    <source>
        <dbReference type="Proteomes" id="UP001324115"/>
    </source>
</evidence>
<name>A0AAN7ED19_QUERU</name>
<keyword evidence="8" id="KW-1185">Reference proteome</keyword>
<dbReference type="CDD" id="cd17416">
    <property type="entry name" value="MFS_NPF1_2"/>
    <property type="match status" value="1"/>
</dbReference>
<dbReference type="SUPFAM" id="SSF103473">
    <property type="entry name" value="MFS general substrate transporter"/>
    <property type="match status" value="1"/>
</dbReference>
<feature type="transmembrane region" description="Helical" evidence="6">
    <location>
        <begin position="358"/>
        <end position="380"/>
    </location>
</feature>
<feature type="transmembrane region" description="Helical" evidence="6">
    <location>
        <begin position="440"/>
        <end position="461"/>
    </location>
</feature>
<feature type="transmembrane region" description="Helical" evidence="6">
    <location>
        <begin position="400"/>
        <end position="419"/>
    </location>
</feature>
<evidence type="ECO:0000313" key="7">
    <source>
        <dbReference type="EMBL" id="KAK4568378.1"/>
    </source>
</evidence>
<feature type="transmembrane region" description="Helical" evidence="6">
    <location>
        <begin position="495"/>
        <end position="514"/>
    </location>
</feature>
<dbReference type="GO" id="GO:0022857">
    <property type="term" value="F:transmembrane transporter activity"/>
    <property type="evidence" value="ECO:0007669"/>
    <property type="project" value="InterPro"/>
</dbReference>
<feature type="transmembrane region" description="Helical" evidence="6">
    <location>
        <begin position="165"/>
        <end position="185"/>
    </location>
</feature>
<proteinExistence type="inferred from homology"/>
<organism evidence="7 8">
    <name type="scientific">Quercus rubra</name>
    <name type="common">Northern red oak</name>
    <name type="synonym">Quercus borealis</name>
    <dbReference type="NCBI Taxonomy" id="3512"/>
    <lineage>
        <taxon>Eukaryota</taxon>
        <taxon>Viridiplantae</taxon>
        <taxon>Streptophyta</taxon>
        <taxon>Embryophyta</taxon>
        <taxon>Tracheophyta</taxon>
        <taxon>Spermatophyta</taxon>
        <taxon>Magnoliopsida</taxon>
        <taxon>eudicotyledons</taxon>
        <taxon>Gunneridae</taxon>
        <taxon>Pentapetalae</taxon>
        <taxon>rosids</taxon>
        <taxon>fabids</taxon>
        <taxon>Fagales</taxon>
        <taxon>Fagaceae</taxon>
        <taxon>Quercus</taxon>
    </lineage>
</organism>
<feature type="transmembrane region" description="Helical" evidence="6">
    <location>
        <begin position="214"/>
        <end position="233"/>
    </location>
</feature>
<feature type="transmembrane region" description="Helical" evidence="6">
    <location>
        <begin position="526"/>
        <end position="551"/>
    </location>
</feature>
<comment type="subcellular location">
    <subcellularLocation>
        <location evidence="1">Membrane</location>
        <topology evidence="1">Multi-pass membrane protein</topology>
    </subcellularLocation>
</comment>
<dbReference type="AlphaFoldDB" id="A0AAN7ED19"/>
<dbReference type="InterPro" id="IPR036259">
    <property type="entry name" value="MFS_trans_sf"/>
</dbReference>
<keyword evidence="3 6" id="KW-0812">Transmembrane</keyword>
<dbReference type="GO" id="GO:0016020">
    <property type="term" value="C:membrane"/>
    <property type="evidence" value="ECO:0007669"/>
    <property type="project" value="UniProtKB-SubCell"/>
</dbReference>
<protein>
    <submittedName>
        <fullName evidence="7">Uncharacterized protein</fullName>
    </submittedName>
</protein>
<sequence>MSFPSAIYIHYSKHFLCNKQTYSKTSKGEAQGDMENNDKAVTKDEPQINYMGVKAMPFVIGNETFEKLGTLGTSTNLLVYFTTVFNMKSVSATLLINIFNGTTNFATLLGAFLCDTYFGRYNTLGFASVASILGMLVLCLTAAIAKLHPPHCETKEIENCPGPTPWQMAFLLSSLGLLVVGAGGIRPCNLAFGADQFNPNTESGKRGISSFFNWYYFTYTFAMMVSLTFIVYVQSNVSWAWGLAIPTFLMLLSCVLFFAGTRIYVILKPEGSPLESIVQVIVAAVKKRQLKLPEQPWLSLCNHIPTSTINSKLPYTDQFRFLDKAAIRTPEDQLKSDGSAANPWRLCSMQQVEQVKCVMRVIPIWVSASVCHIVLVQQQTYAVFQALQFDRRLGNTNFDIPAASYAVFNMLASTIWIPIYDRIIVPILRRFTGKEGGITVLQKMGVGMVLAIITMLVSAVIEERRRTLALTKPVGIDPRRGAISSLSGMWLVPQLSLVGLSEAFTVIAGVEFYYKQFPENMRSIGGSFSCVGFAVSNYLSSFLVSVVHRTTSGAATGQWLPQDLNKGRLDYFYYLIAAIEVVNFGYFIMCAKWYKYKGSGTSVHEVDIGKMQSEKEKPLV</sequence>
<evidence type="ECO:0000256" key="4">
    <source>
        <dbReference type="ARBA" id="ARBA00022989"/>
    </source>
</evidence>
<dbReference type="InterPro" id="IPR000109">
    <property type="entry name" value="POT_fam"/>
</dbReference>
<feature type="transmembrane region" description="Helical" evidence="6">
    <location>
        <begin position="94"/>
        <end position="114"/>
    </location>
</feature>
<accession>A0AAN7ED19</accession>
<dbReference type="Pfam" id="PF00854">
    <property type="entry name" value="PTR2"/>
    <property type="match status" value="1"/>
</dbReference>
<evidence type="ECO:0000256" key="6">
    <source>
        <dbReference type="SAM" id="Phobius"/>
    </source>
</evidence>
<keyword evidence="4 6" id="KW-1133">Transmembrane helix</keyword>
<dbReference type="Proteomes" id="UP001324115">
    <property type="component" value="Unassembled WGS sequence"/>
</dbReference>
<dbReference type="PANTHER" id="PTHR11654">
    <property type="entry name" value="OLIGOPEPTIDE TRANSPORTER-RELATED"/>
    <property type="match status" value="1"/>
</dbReference>
<comment type="caution">
    <text evidence="7">The sequence shown here is derived from an EMBL/GenBank/DDBJ whole genome shotgun (WGS) entry which is preliminary data.</text>
</comment>
<feature type="transmembrane region" description="Helical" evidence="6">
    <location>
        <begin position="126"/>
        <end position="145"/>
    </location>
</feature>
<feature type="transmembrane region" description="Helical" evidence="6">
    <location>
        <begin position="571"/>
        <end position="589"/>
    </location>
</feature>
<gene>
    <name evidence="7" type="ORF">RGQ29_003960</name>
</gene>
<feature type="transmembrane region" description="Helical" evidence="6">
    <location>
        <begin position="239"/>
        <end position="259"/>
    </location>
</feature>
<comment type="similarity">
    <text evidence="2">Belongs to the major facilitator superfamily. Proton-dependent oligopeptide transporter (POT/PTR) (TC 2.A.17) family.</text>
</comment>
<evidence type="ECO:0000256" key="2">
    <source>
        <dbReference type="ARBA" id="ARBA00005982"/>
    </source>
</evidence>
<evidence type="ECO:0000256" key="5">
    <source>
        <dbReference type="ARBA" id="ARBA00023136"/>
    </source>
</evidence>
<evidence type="ECO:0000256" key="1">
    <source>
        <dbReference type="ARBA" id="ARBA00004141"/>
    </source>
</evidence>